<keyword evidence="2" id="KW-1185">Reference proteome</keyword>
<gene>
    <name evidence="1" type="ORF">GCM10022232_47770</name>
</gene>
<dbReference type="RefSeq" id="WP_329338550.1">
    <property type="nucleotide sequence ID" value="NZ_BAAAZX010000013.1"/>
</dbReference>
<dbReference type="Pfam" id="PF19457">
    <property type="entry name" value="DUF5994"/>
    <property type="match status" value="1"/>
</dbReference>
<dbReference type="EMBL" id="BAAAZX010000013">
    <property type="protein sequence ID" value="GAA4003178.1"/>
    <property type="molecule type" value="Genomic_DNA"/>
</dbReference>
<organism evidence="1 2">
    <name type="scientific">Streptomyces plumbiresistens</name>
    <dbReference type="NCBI Taxonomy" id="511811"/>
    <lineage>
        <taxon>Bacteria</taxon>
        <taxon>Bacillati</taxon>
        <taxon>Actinomycetota</taxon>
        <taxon>Actinomycetes</taxon>
        <taxon>Kitasatosporales</taxon>
        <taxon>Streptomycetaceae</taxon>
        <taxon>Streptomyces</taxon>
    </lineage>
</organism>
<sequence>MSATTPRPPLRSVPFREPTARLALKAVNPSGVPAELDGAWWPRSRDLTSELSTLADVLDPLWGRITRIAVNPRYWPIIPPKVFVNGHVVKVGWFTSELDPHKILLLSYTAGRWDLLVIPPETAAPAAARLMAAASGTTDPAMTASALMAAEPADETCPRDETYETYGTYGAYQAYGAMRLTGPPAGRLG</sequence>
<protein>
    <submittedName>
        <fullName evidence="1">Uncharacterized protein</fullName>
    </submittedName>
</protein>
<comment type="caution">
    <text evidence="1">The sequence shown here is derived from an EMBL/GenBank/DDBJ whole genome shotgun (WGS) entry which is preliminary data.</text>
</comment>
<dbReference type="Proteomes" id="UP001500456">
    <property type="component" value="Unassembled WGS sequence"/>
</dbReference>
<reference evidence="2" key="1">
    <citation type="journal article" date="2019" name="Int. J. Syst. Evol. Microbiol.">
        <title>The Global Catalogue of Microorganisms (GCM) 10K type strain sequencing project: providing services to taxonomists for standard genome sequencing and annotation.</title>
        <authorList>
            <consortium name="The Broad Institute Genomics Platform"/>
            <consortium name="The Broad Institute Genome Sequencing Center for Infectious Disease"/>
            <person name="Wu L."/>
            <person name="Ma J."/>
        </authorList>
    </citation>
    <scope>NUCLEOTIDE SEQUENCE [LARGE SCALE GENOMIC DNA]</scope>
    <source>
        <strain evidence="2">JCM 16924</strain>
    </source>
</reference>
<dbReference type="InterPro" id="IPR046036">
    <property type="entry name" value="DUF5994"/>
</dbReference>
<evidence type="ECO:0000313" key="1">
    <source>
        <dbReference type="EMBL" id="GAA4003178.1"/>
    </source>
</evidence>
<proteinExistence type="predicted"/>
<evidence type="ECO:0000313" key="2">
    <source>
        <dbReference type="Proteomes" id="UP001500456"/>
    </source>
</evidence>
<accession>A0ABP7RWT2</accession>
<name>A0ABP7RWT2_9ACTN</name>